<evidence type="ECO:0000256" key="1">
    <source>
        <dbReference type="SAM" id="SignalP"/>
    </source>
</evidence>
<feature type="signal peptide" evidence="1">
    <location>
        <begin position="1"/>
        <end position="22"/>
    </location>
</feature>
<gene>
    <name evidence="2" type="ORF">MSAN_01167800</name>
</gene>
<reference evidence="2" key="1">
    <citation type="submission" date="2020-05" db="EMBL/GenBank/DDBJ databases">
        <title>Mycena genomes resolve the evolution of fungal bioluminescence.</title>
        <authorList>
            <person name="Tsai I.J."/>
        </authorList>
    </citation>
    <scope>NUCLEOTIDE SEQUENCE</scope>
    <source>
        <strain evidence="2">160909Yilan</strain>
    </source>
</reference>
<comment type="caution">
    <text evidence="2">The sequence shown here is derived from an EMBL/GenBank/DDBJ whole genome shotgun (WGS) entry which is preliminary data.</text>
</comment>
<keyword evidence="1" id="KW-0732">Signal</keyword>
<dbReference type="AlphaFoldDB" id="A0A8H6YMC9"/>
<evidence type="ECO:0000313" key="2">
    <source>
        <dbReference type="EMBL" id="KAF7361351.1"/>
    </source>
</evidence>
<dbReference type="EMBL" id="JACAZH010000008">
    <property type="protein sequence ID" value="KAF7361351.1"/>
    <property type="molecule type" value="Genomic_DNA"/>
</dbReference>
<sequence length="120" mass="12607">MRSFITNAFAFVALALALKANAQFTAFSGDECTGSRGLDVPCDGTCDDFTGRKSFEIDATAPNIARCITVYSDNACQHPVSRWNSTGPTGSAKPGICIEVSTGTPQLSFTCASNVNCPNN</sequence>
<name>A0A8H6YMC9_9AGAR</name>
<keyword evidence="3" id="KW-1185">Reference proteome</keyword>
<protein>
    <submittedName>
        <fullName evidence="2">Uncharacterized protein</fullName>
    </submittedName>
</protein>
<proteinExistence type="predicted"/>
<evidence type="ECO:0000313" key="3">
    <source>
        <dbReference type="Proteomes" id="UP000623467"/>
    </source>
</evidence>
<feature type="chain" id="PRO_5034542272" evidence="1">
    <location>
        <begin position="23"/>
        <end position="120"/>
    </location>
</feature>
<accession>A0A8H6YMC9</accession>
<dbReference type="Proteomes" id="UP000623467">
    <property type="component" value="Unassembled WGS sequence"/>
</dbReference>
<dbReference type="OrthoDB" id="2865172at2759"/>
<organism evidence="2 3">
    <name type="scientific">Mycena sanguinolenta</name>
    <dbReference type="NCBI Taxonomy" id="230812"/>
    <lineage>
        <taxon>Eukaryota</taxon>
        <taxon>Fungi</taxon>
        <taxon>Dikarya</taxon>
        <taxon>Basidiomycota</taxon>
        <taxon>Agaricomycotina</taxon>
        <taxon>Agaricomycetes</taxon>
        <taxon>Agaricomycetidae</taxon>
        <taxon>Agaricales</taxon>
        <taxon>Marasmiineae</taxon>
        <taxon>Mycenaceae</taxon>
        <taxon>Mycena</taxon>
    </lineage>
</organism>